<organism evidence="1 2">
    <name type="scientific">Zootermopsis nevadensis</name>
    <name type="common">Dampwood termite</name>
    <dbReference type="NCBI Taxonomy" id="136037"/>
    <lineage>
        <taxon>Eukaryota</taxon>
        <taxon>Metazoa</taxon>
        <taxon>Ecdysozoa</taxon>
        <taxon>Arthropoda</taxon>
        <taxon>Hexapoda</taxon>
        <taxon>Insecta</taxon>
        <taxon>Pterygota</taxon>
        <taxon>Neoptera</taxon>
        <taxon>Polyneoptera</taxon>
        <taxon>Dictyoptera</taxon>
        <taxon>Blattodea</taxon>
        <taxon>Blattoidea</taxon>
        <taxon>Termitoidae</taxon>
        <taxon>Termopsidae</taxon>
        <taxon>Zootermopsis</taxon>
    </lineage>
</organism>
<evidence type="ECO:0000313" key="1">
    <source>
        <dbReference type="EMBL" id="KDR19265.1"/>
    </source>
</evidence>
<dbReference type="AlphaFoldDB" id="A0A067RGD9"/>
<dbReference type="OMA" id="TFPERWI"/>
<sequence>MRFAVDYSETLEDGAPPHWGLQIRAYLDRAFPGRRIGRDDPVPWPPRSPDITPLDFFLWGHDK</sequence>
<dbReference type="InParanoid" id="A0A067RGD9"/>
<dbReference type="Proteomes" id="UP000027135">
    <property type="component" value="Unassembled WGS sequence"/>
</dbReference>
<proteinExistence type="predicted"/>
<dbReference type="GO" id="GO:0003676">
    <property type="term" value="F:nucleic acid binding"/>
    <property type="evidence" value="ECO:0007669"/>
    <property type="project" value="InterPro"/>
</dbReference>
<reference evidence="1 2" key="1">
    <citation type="journal article" date="2014" name="Nat. Commun.">
        <title>Molecular traces of alternative social organization in a termite genome.</title>
        <authorList>
            <person name="Terrapon N."/>
            <person name="Li C."/>
            <person name="Robertson H.M."/>
            <person name="Ji L."/>
            <person name="Meng X."/>
            <person name="Booth W."/>
            <person name="Chen Z."/>
            <person name="Childers C.P."/>
            <person name="Glastad K.M."/>
            <person name="Gokhale K."/>
            <person name="Gowin J."/>
            <person name="Gronenberg W."/>
            <person name="Hermansen R.A."/>
            <person name="Hu H."/>
            <person name="Hunt B.G."/>
            <person name="Huylmans A.K."/>
            <person name="Khalil S.M."/>
            <person name="Mitchell R.D."/>
            <person name="Munoz-Torres M.C."/>
            <person name="Mustard J.A."/>
            <person name="Pan H."/>
            <person name="Reese J.T."/>
            <person name="Scharf M.E."/>
            <person name="Sun F."/>
            <person name="Vogel H."/>
            <person name="Xiao J."/>
            <person name="Yang W."/>
            <person name="Yang Z."/>
            <person name="Yang Z."/>
            <person name="Zhou J."/>
            <person name="Zhu J."/>
            <person name="Brent C.S."/>
            <person name="Elsik C.G."/>
            <person name="Goodisman M.A."/>
            <person name="Liberles D.A."/>
            <person name="Roe R.M."/>
            <person name="Vargo E.L."/>
            <person name="Vilcinskas A."/>
            <person name="Wang J."/>
            <person name="Bornberg-Bauer E."/>
            <person name="Korb J."/>
            <person name="Zhang G."/>
            <person name="Liebig J."/>
        </authorList>
    </citation>
    <scope>NUCLEOTIDE SEQUENCE [LARGE SCALE GENOMIC DNA]</scope>
    <source>
        <tissue evidence="1">Whole organism</tissue>
    </source>
</reference>
<keyword evidence="2" id="KW-1185">Reference proteome</keyword>
<feature type="non-terminal residue" evidence="1">
    <location>
        <position position="63"/>
    </location>
</feature>
<dbReference type="EMBL" id="KK852656">
    <property type="protein sequence ID" value="KDR19265.1"/>
    <property type="molecule type" value="Genomic_DNA"/>
</dbReference>
<protein>
    <submittedName>
        <fullName evidence="1">Uncharacterized protein</fullName>
    </submittedName>
</protein>
<gene>
    <name evidence="1" type="ORF">L798_06685</name>
</gene>
<name>A0A067RGD9_ZOONE</name>
<dbReference type="InterPro" id="IPR036397">
    <property type="entry name" value="RNaseH_sf"/>
</dbReference>
<dbReference type="PANTHER" id="PTHR47326:SF1">
    <property type="entry name" value="HTH PSQ-TYPE DOMAIN-CONTAINING PROTEIN"/>
    <property type="match status" value="1"/>
</dbReference>
<dbReference type="Gene3D" id="3.30.420.10">
    <property type="entry name" value="Ribonuclease H-like superfamily/Ribonuclease H"/>
    <property type="match status" value="1"/>
</dbReference>
<dbReference type="STRING" id="136037.A0A067RGD9"/>
<accession>A0A067RGD9</accession>
<dbReference type="PANTHER" id="PTHR47326">
    <property type="entry name" value="TRANSPOSABLE ELEMENT TC3 TRANSPOSASE-LIKE PROTEIN"/>
    <property type="match status" value="1"/>
</dbReference>
<evidence type="ECO:0000313" key="2">
    <source>
        <dbReference type="Proteomes" id="UP000027135"/>
    </source>
</evidence>